<feature type="domain" description="BURP" evidence="2">
    <location>
        <begin position="2"/>
        <end position="38"/>
    </location>
</feature>
<dbReference type="Pfam" id="PF03181">
    <property type="entry name" value="BURP"/>
    <property type="match status" value="1"/>
</dbReference>
<gene>
    <name evidence="3" type="ORF">LWI28_009249</name>
</gene>
<keyword evidence="4" id="KW-1185">Reference proteome</keyword>
<dbReference type="Proteomes" id="UP001064489">
    <property type="component" value="Chromosome 7"/>
</dbReference>
<protein>
    <recommendedName>
        <fullName evidence="2">BURP domain-containing protein</fullName>
    </recommendedName>
</protein>
<sequence>MEGIMKDALNDCERAPSPGETKRCVASAEGMIDLPRQFLDVMWLALIFLREFCLAGPVVSCSVCRSLLAVTDLVAAARFQTTAAVSSDRHLDTVSFSTTATRSS</sequence>
<dbReference type="InterPro" id="IPR004873">
    <property type="entry name" value="BURP_dom"/>
</dbReference>
<proteinExistence type="predicted"/>
<feature type="compositionally biased region" description="Basic and acidic residues" evidence="1">
    <location>
        <begin position="1"/>
        <end position="14"/>
    </location>
</feature>
<reference evidence="3" key="2">
    <citation type="submission" date="2023-02" db="EMBL/GenBank/DDBJ databases">
        <authorList>
            <person name="Swenson N.G."/>
            <person name="Wegrzyn J.L."/>
            <person name="Mcevoy S.L."/>
        </authorList>
    </citation>
    <scope>NUCLEOTIDE SEQUENCE</scope>
    <source>
        <strain evidence="3">91603</strain>
        <tissue evidence="3">Leaf</tissue>
    </source>
</reference>
<organism evidence="3 4">
    <name type="scientific">Acer negundo</name>
    <name type="common">Box elder</name>
    <dbReference type="NCBI Taxonomy" id="4023"/>
    <lineage>
        <taxon>Eukaryota</taxon>
        <taxon>Viridiplantae</taxon>
        <taxon>Streptophyta</taxon>
        <taxon>Embryophyta</taxon>
        <taxon>Tracheophyta</taxon>
        <taxon>Spermatophyta</taxon>
        <taxon>Magnoliopsida</taxon>
        <taxon>eudicotyledons</taxon>
        <taxon>Gunneridae</taxon>
        <taxon>Pentapetalae</taxon>
        <taxon>rosids</taxon>
        <taxon>malvids</taxon>
        <taxon>Sapindales</taxon>
        <taxon>Sapindaceae</taxon>
        <taxon>Hippocastanoideae</taxon>
        <taxon>Acereae</taxon>
        <taxon>Acer</taxon>
    </lineage>
</organism>
<feature type="region of interest" description="Disordered" evidence="1">
    <location>
        <begin position="1"/>
        <end position="20"/>
    </location>
</feature>
<dbReference type="EMBL" id="JAJSOW010000104">
    <property type="protein sequence ID" value="KAI9169232.1"/>
    <property type="molecule type" value="Genomic_DNA"/>
</dbReference>
<evidence type="ECO:0000259" key="2">
    <source>
        <dbReference type="Pfam" id="PF03181"/>
    </source>
</evidence>
<name>A0AAD5NN12_ACENE</name>
<reference evidence="3" key="1">
    <citation type="journal article" date="2022" name="Plant J.">
        <title>Strategies of tolerance reflected in two North American maple genomes.</title>
        <authorList>
            <person name="McEvoy S.L."/>
            <person name="Sezen U.U."/>
            <person name="Trouern-Trend A."/>
            <person name="McMahon S.M."/>
            <person name="Schaberg P.G."/>
            <person name="Yang J."/>
            <person name="Wegrzyn J.L."/>
            <person name="Swenson N.G."/>
        </authorList>
    </citation>
    <scope>NUCLEOTIDE SEQUENCE</scope>
    <source>
        <strain evidence="3">91603</strain>
    </source>
</reference>
<accession>A0AAD5NN12</accession>
<evidence type="ECO:0000313" key="4">
    <source>
        <dbReference type="Proteomes" id="UP001064489"/>
    </source>
</evidence>
<evidence type="ECO:0000256" key="1">
    <source>
        <dbReference type="SAM" id="MobiDB-lite"/>
    </source>
</evidence>
<evidence type="ECO:0000313" key="3">
    <source>
        <dbReference type="EMBL" id="KAI9169232.1"/>
    </source>
</evidence>
<comment type="caution">
    <text evidence="3">The sequence shown here is derived from an EMBL/GenBank/DDBJ whole genome shotgun (WGS) entry which is preliminary data.</text>
</comment>
<dbReference type="AlphaFoldDB" id="A0AAD5NN12"/>